<dbReference type="AlphaFoldDB" id="A0A917PYR4"/>
<sequence>MELESRDSCFEANNAEDLLSALRKKETHIIIQGDYKSEFEENTQLPLTEKEQLGFNLGTRGSGGFWSEIPFQIINKLSSGKKQQKEIDSKIRKYTLKKLNEREILLYLRQLDY</sequence>
<gene>
    <name evidence="1" type="ORF">GCM10007063_22870</name>
</gene>
<keyword evidence="2" id="KW-1185">Reference proteome</keyword>
<organism evidence="1 2">
    <name type="scientific">Lentibacillus kapialis</name>
    <dbReference type="NCBI Taxonomy" id="340214"/>
    <lineage>
        <taxon>Bacteria</taxon>
        <taxon>Bacillati</taxon>
        <taxon>Bacillota</taxon>
        <taxon>Bacilli</taxon>
        <taxon>Bacillales</taxon>
        <taxon>Bacillaceae</taxon>
        <taxon>Lentibacillus</taxon>
    </lineage>
</organism>
<comment type="caution">
    <text evidence="1">The sequence shown here is derived from an EMBL/GenBank/DDBJ whole genome shotgun (WGS) entry which is preliminary data.</text>
</comment>
<protein>
    <submittedName>
        <fullName evidence="1">Uncharacterized protein</fullName>
    </submittedName>
</protein>
<dbReference type="RefSeq" id="WP_229671785.1">
    <property type="nucleotide sequence ID" value="NZ_BMNQ01000034.1"/>
</dbReference>
<name>A0A917PYR4_9BACI</name>
<reference evidence="1" key="1">
    <citation type="journal article" date="2014" name="Int. J. Syst. Evol. Microbiol.">
        <title>Complete genome sequence of Corynebacterium casei LMG S-19264T (=DSM 44701T), isolated from a smear-ripened cheese.</title>
        <authorList>
            <consortium name="US DOE Joint Genome Institute (JGI-PGF)"/>
            <person name="Walter F."/>
            <person name="Albersmeier A."/>
            <person name="Kalinowski J."/>
            <person name="Ruckert C."/>
        </authorList>
    </citation>
    <scope>NUCLEOTIDE SEQUENCE</scope>
    <source>
        <strain evidence="1">JCM 12580</strain>
    </source>
</reference>
<evidence type="ECO:0000313" key="2">
    <source>
        <dbReference type="Proteomes" id="UP000658382"/>
    </source>
</evidence>
<accession>A0A917PYR4</accession>
<dbReference type="Proteomes" id="UP000658382">
    <property type="component" value="Unassembled WGS sequence"/>
</dbReference>
<dbReference type="EMBL" id="BMNQ01000034">
    <property type="protein sequence ID" value="GGJ99921.1"/>
    <property type="molecule type" value="Genomic_DNA"/>
</dbReference>
<reference evidence="1" key="2">
    <citation type="submission" date="2020-09" db="EMBL/GenBank/DDBJ databases">
        <authorList>
            <person name="Sun Q."/>
            <person name="Ohkuma M."/>
        </authorList>
    </citation>
    <scope>NUCLEOTIDE SEQUENCE</scope>
    <source>
        <strain evidence="1">JCM 12580</strain>
    </source>
</reference>
<proteinExistence type="predicted"/>
<evidence type="ECO:0000313" key="1">
    <source>
        <dbReference type="EMBL" id="GGJ99921.1"/>
    </source>
</evidence>